<protein>
    <recommendedName>
        <fullName evidence="4">Peptidase S33 tripeptidyl aminopeptidase-like C-terminal domain-containing protein</fullName>
    </recommendedName>
</protein>
<evidence type="ECO:0000259" key="4">
    <source>
        <dbReference type="Pfam" id="PF08386"/>
    </source>
</evidence>
<evidence type="ECO:0000256" key="1">
    <source>
        <dbReference type="ARBA" id="ARBA00010088"/>
    </source>
</evidence>
<organism evidence="5 6">
    <name type="scientific">Ramularia collo-cygni</name>
    <dbReference type="NCBI Taxonomy" id="112498"/>
    <lineage>
        <taxon>Eukaryota</taxon>
        <taxon>Fungi</taxon>
        <taxon>Dikarya</taxon>
        <taxon>Ascomycota</taxon>
        <taxon>Pezizomycotina</taxon>
        <taxon>Dothideomycetes</taxon>
        <taxon>Dothideomycetidae</taxon>
        <taxon>Mycosphaerellales</taxon>
        <taxon>Mycosphaerellaceae</taxon>
        <taxon>Ramularia</taxon>
    </lineage>
</organism>
<gene>
    <name evidence="5" type="ORF">RCC_05137</name>
</gene>
<name>A0A2D3USM4_9PEZI</name>
<evidence type="ECO:0000313" key="5">
    <source>
        <dbReference type="EMBL" id="CZT19291.1"/>
    </source>
</evidence>
<dbReference type="OrthoDB" id="425534at2759"/>
<feature type="region of interest" description="Disordered" evidence="3">
    <location>
        <begin position="1"/>
        <end position="26"/>
    </location>
</feature>
<dbReference type="PANTHER" id="PTHR43248">
    <property type="entry name" value="2-SUCCINYL-6-HYDROXY-2,4-CYCLOHEXADIENE-1-CARBOXYLATE SYNTHASE"/>
    <property type="match status" value="1"/>
</dbReference>
<dbReference type="EMBL" id="FJUY01000007">
    <property type="protein sequence ID" value="CZT19291.1"/>
    <property type="molecule type" value="Genomic_DNA"/>
</dbReference>
<accession>A0A2D3USM4</accession>
<reference evidence="5 6" key="1">
    <citation type="submission" date="2016-03" db="EMBL/GenBank/DDBJ databases">
        <authorList>
            <person name="Ploux O."/>
        </authorList>
    </citation>
    <scope>NUCLEOTIDE SEQUENCE [LARGE SCALE GENOMIC DNA]</scope>
    <source>
        <strain evidence="5 6">URUG2</strain>
    </source>
</reference>
<dbReference type="Proteomes" id="UP000225277">
    <property type="component" value="Unassembled WGS sequence"/>
</dbReference>
<feature type="compositionally biased region" description="Polar residues" evidence="3">
    <location>
        <begin position="14"/>
        <end position="26"/>
    </location>
</feature>
<sequence>MDEKHNLLFDEGLSHSQPTQRQRLSNRPKTVLVAALAILSLLTFPRWMSSSSCSHASKEVTYTGEKISWKPCGDVSGRPVECSNIDVPMDQFNATNSGDKTFSIPLIRLRGKDATKNLLLNPGGPGGSGMEFVFRRGKQLSDIVGEGYHLLSFDPRGINGSKPVASCYPTEEARRQLSSVADSELVHDSPSVYAWTQNFVKACADTMGEHGRYINTPQVAADMNSILDAVGQTNMSYWGFSYGTVLGQTYATLFPDRSERVIIDGVVNNHKWYSADLDAESFTNTEDVLEGFFDECIKAGKNCTLTQLADSKEELAKLVFKFSKELKKQPISVYINSTVYGTLDYASLWYSGIFPAMYKPATWYSLADNLAQLLKGNATAAWQAYSSDSWGIEGEANQFVTFSDALSGPRYWTQDREELLEQILEISNQSLFAASEGAGYYERQQWAIPRTHNYTQTRGVETAHPLLILSTSYDPICPLISAESAHESFEGSQIVEVLGYGHCSVAVASTCLAKHVRDFLYNGTLPDGHTKCEVDSAYFIKPEEDGKVVAQKTFTDPEEEKIHLAQLQLAKDWQWRI</sequence>
<dbReference type="RefSeq" id="XP_023626181.1">
    <property type="nucleotide sequence ID" value="XM_023770413.1"/>
</dbReference>
<feature type="domain" description="Peptidase S33 tripeptidyl aminopeptidase-like C-terminal" evidence="4">
    <location>
        <begin position="445"/>
        <end position="532"/>
    </location>
</feature>
<dbReference type="InterPro" id="IPR051601">
    <property type="entry name" value="Serine_prot/Carboxylest_S33"/>
</dbReference>
<evidence type="ECO:0000256" key="3">
    <source>
        <dbReference type="SAM" id="MobiDB-lite"/>
    </source>
</evidence>
<dbReference type="STRING" id="112498.A0A2D3USM4"/>
<dbReference type="SUPFAM" id="SSF53474">
    <property type="entry name" value="alpha/beta-Hydrolases"/>
    <property type="match status" value="1"/>
</dbReference>
<dbReference type="GO" id="GO:0016787">
    <property type="term" value="F:hydrolase activity"/>
    <property type="evidence" value="ECO:0007669"/>
    <property type="project" value="UniProtKB-KW"/>
</dbReference>
<dbReference type="GeneID" id="35600305"/>
<dbReference type="AlphaFoldDB" id="A0A2D3USM4"/>
<evidence type="ECO:0000256" key="2">
    <source>
        <dbReference type="ARBA" id="ARBA00022801"/>
    </source>
</evidence>
<evidence type="ECO:0000313" key="6">
    <source>
        <dbReference type="Proteomes" id="UP000225277"/>
    </source>
</evidence>
<dbReference type="Pfam" id="PF08386">
    <property type="entry name" value="Abhydrolase_4"/>
    <property type="match status" value="1"/>
</dbReference>
<comment type="similarity">
    <text evidence="1">Belongs to the peptidase S33 family.</text>
</comment>
<proteinExistence type="inferred from homology"/>
<keyword evidence="2" id="KW-0378">Hydrolase</keyword>
<dbReference type="PANTHER" id="PTHR43248:SF25">
    <property type="entry name" value="AB HYDROLASE-1 DOMAIN-CONTAINING PROTEIN-RELATED"/>
    <property type="match status" value="1"/>
</dbReference>
<keyword evidence="6" id="KW-1185">Reference proteome</keyword>
<dbReference type="InterPro" id="IPR013595">
    <property type="entry name" value="Pept_S33_TAP-like_C"/>
</dbReference>
<dbReference type="InterPro" id="IPR029058">
    <property type="entry name" value="AB_hydrolase_fold"/>
</dbReference>
<dbReference type="Gene3D" id="3.40.50.1820">
    <property type="entry name" value="alpha/beta hydrolase"/>
    <property type="match status" value="1"/>
</dbReference>